<organism evidence="2 3">
    <name type="scientific">Magnetospirillum aberrantis SpK</name>
    <dbReference type="NCBI Taxonomy" id="908842"/>
    <lineage>
        <taxon>Bacteria</taxon>
        <taxon>Pseudomonadati</taxon>
        <taxon>Pseudomonadota</taxon>
        <taxon>Alphaproteobacteria</taxon>
        <taxon>Rhodospirillales</taxon>
        <taxon>Rhodospirillaceae</taxon>
        <taxon>Magnetospirillum</taxon>
    </lineage>
</organism>
<accession>A0A7C9UXI4</accession>
<dbReference type="EMBL" id="JAAIYP010000007">
    <property type="protein sequence ID" value="NFV78914.1"/>
    <property type="molecule type" value="Genomic_DNA"/>
</dbReference>
<keyword evidence="1" id="KW-0812">Transmembrane</keyword>
<name>A0A7C9UXI4_9PROT</name>
<evidence type="ECO:0000313" key="3">
    <source>
        <dbReference type="Proteomes" id="UP000480684"/>
    </source>
</evidence>
<sequence>MNTRAYDTSNDPSLGRWRRAVSSWLGLFLLVFNLTAGGALPVQSSTLDLSSDHMIVCTVGGMAVVDRNGTPVPPEHAGVNGFCGACLPLLHGAVITPIATLLPQPFVQPLPRVHHTEAEPVLVERPLRLANPRAPPAA</sequence>
<dbReference type="Pfam" id="PF11162">
    <property type="entry name" value="DUF2946"/>
    <property type="match status" value="1"/>
</dbReference>
<comment type="caution">
    <text evidence="2">The sequence shown here is derived from an EMBL/GenBank/DDBJ whole genome shotgun (WGS) entry which is preliminary data.</text>
</comment>
<evidence type="ECO:0000313" key="2">
    <source>
        <dbReference type="EMBL" id="NFV78914.1"/>
    </source>
</evidence>
<keyword evidence="3" id="KW-1185">Reference proteome</keyword>
<dbReference type="InterPro" id="IPR021333">
    <property type="entry name" value="DUF2946"/>
</dbReference>
<keyword evidence="1" id="KW-1133">Transmembrane helix</keyword>
<dbReference type="RefSeq" id="WP_163674346.1">
    <property type="nucleotide sequence ID" value="NZ_JAAIYP010000007.1"/>
</dbReference>
<keyword evidence="1" id="KW-0472">Membrane</keyword>
<evidence type="ECO:0000256" key="1">
    <source>
        <dbReference type="SAM" id="Phobius"/>
    </source>
</evidence>
<dbReference type="AlphaFoldDB" id="A0A7C9UXI4"/>
<dbReference type="Proteomes" id="UP000480684">
    <property type="component" value="Unassembled WGS sequence"/>
</dbReference>
<feature type="transmembrane region" description="Helical" evidence="1">
    <location>
        <begin position="21"/>
        <end position="42"/>
    </location>
</feature>
<reference evidence="2 3" key="1">
    <citation type="submission" date="2020-02" db="EMBL/GenBank/DDBJ databases">
        <authorList>
            <person name="Dziuba M."/>
            <person name="Kuznetsov B."/>
            <person name="Mardanov A."/>
            <person name="Ravin N."/>
            <person name="Grouzdev D."/>
        </authorList>
    </citation>
    <scope>NUCLEOTIDE SEQUENCE [LARGE SCALE GENOMIC DNA]</scope>
    <source>
        <strain evidence="2 3">SpK</strain>
    </source>
</reference>
<protein>
    <submittedName>
        <fullName evidence="2">DUF2946 domain-containing protein</fullName>
    </submittedName>
</protein>
<gene>
    <name evidence="2" type="ORF">G4223_02135</name>
</gene>
<proteinExistence type="predicted"/>